<comment type="caution">
    <text evidence="2">The sequence shown here is derived from an EMBL/GenBank/DDBJ whole genome shotgun (WGS) entry which is preliminary data.</text>
</comment>
<name>A0AAE1C122_9PEZI</name>
<feature type="compositionally biased region" description="Acidic residues" evidence="1">
    <location>
        <begin position="103"/>
        <end position="113"/>
    </location>
</feature>
<sequence length="215" mass="23977">MSEKLSNEFRAAPRNASTQLQAERARIAKSVQELLDLLEAQGFIDKQSYADKGFDLATHSHEVFLRSTRQMNTAGTIALNNFLNVETRAMEKAQTSALTAQSELDEASLDDESVAQSPNNDQRDIEDEDDMVMLQGVKAALHDRTASLAYAVGGTEAYIALDGIWDYVPRYVETLLLEFFSVCRDPNDAEIRMLEQACGLVGFAFVRDWCKSIII</sequence>
<gene>
    <name evidence="2" type="ORF">LTR78_005775</name>
</gene>
<proteinExistence type="predicted"/>
<feature type="region of interest" description="Disordered" evidence="1">
    <location>
        <begin position="94"/>
        <end position="127"/>
    </location>
</feature>
<evidence type="ECO:0000256" key="1">
    <source>
        <dbReference type="SAM" id="MobiDB-lite"/>
    </source>
</evidence>
<protein>
    <submittedName>
        <fullName evidence="2">Uncharacterized protein</fullName>
    </submittedName>
</protein>
<dbReference type="AlphaFoldDB" id="A0AAE1C122"/>
<keyword evidence="3" id="KW-1185">Reference proteome</keyword>
<organism evidence="2 3">
    <name type="scientific">Recurvomyces mirabilis</name>
    <dbReference type="NCBI Taxonomy" id="574656"/>
    <lineage>
        <taxon>Eukaryota</taxon>
        <taxon>Fungi</taxon>
        <taxon>Dikarya</taxon>
        <taxon>Ascomycota</taxon>
        <taxon>Pezizomycotina</taxon>
        <taxon>Dothideomycetes</taxon>
        <taxon>Dothideomycetidae</taxon>
        <taxon>Mycosphaerellales</taxon>
        <taxon>Teratosphaeriaceae</taxon>
        <taxon>Recurvomyces</taxon>
    </lineage>
</organism>
<dbReference type="EMBL" id="JAUTXT010000020">
    <property type="protein sequence ID" value="KAK3674306.1"/>
    <property type="molecule type" value="Genomic_DNA"/>
</dbReference>
<evidence type="ECO:0000313" key="3">
    <source>
        <dbReference type="Proteomes" id="UP001274830"/>
    </source>
</evidence>
<evidence type="ECO:0000313" key="2">
    <source>
        <dbReference type="EMBL" id="KAK3674306.1"/>
    </source>
</evidence>
<accession>A0AAE1C122</accession>
<dbReference type="Proteomes" id="UP001274830">
    <property type="component" value="Unassembled WGS sequence"/>
</dbReference>
<reference evidence="2" key="1">
    <citation type="submission" date="2023-07" db="EMBL/GenBank/DDBJ databases">
        <title>Black Yeasts Isolated from many extreme environments.</title>
        <authorList>
            <person name="Coleine C."/>
            <person name="Stajich J.E."/>
            <person name="Selbmann L."/>
        </authorList>
    </citation>
    <scope>NUCLEOTIDE SEQUENCE</scope>
    <source>
        <strain evidence="2">CCFEE 5485</strain>
    </source>
</reference>